<proteinExistence type="predicted"/>
<reference evidence="1 2" key="1">
    <citation type="journal article" date="2018" name="Front. Plant Sci.">
        <title>Red Clover (Trifolium pratense) and Zigzag Clover (T. medium) - A Picture of Genomic Similarities and Differences.</title>
        <authorList>
            <person name="Dluhosova J."/>
            <person name="Istvanek J."/>
            <person name="Nedelnik J."/>
            <person name="Repkova J."/>
        </authorList>
    </citation>
    <scope>NUCLEOTIDE SEQUENCE [LARGE SCALE GENOMIC DNA]</scope>
    <source>
        <strain evidence="2">cv. 10/8</strain>
        <tissue evidence="1">Leaf</tissue>
    </source>
</reference>
<sequence>VFHTEQPFTCFRRLILPFKSRRIHSTEFMKNRIPPWSLRLFPVQVVARVELVVVELSAAARPA</sequence>
<name>A0A392VJT3_9FABA</name>
<feature type="non-terminal residue" evidence="1">
    <location>
        <position position="1"/>
    </location>
</feature>
<keyword evidence="2" id="KW-1185">Reference proteome</keyword>
<organism evidence="1 2">
    <name type="scientific">Trifolium medium</name>
    <dbReference type="NCBI Taxonomy" id="97028"/>
    <lineage>
        <taxon>Eukaryota</taxon>
        <taxon>Viridiplantae</taxon>
        <taxon>Streptophyta</taxon>
        <taxon>Embryophyta</taxon>
        <taxon>Tracheophyta</taxon>
        <taxon>Spermatophyta</taxon>
        <taxon>Magnoliopsida</taxon>
        <taxon>eudicotyledons</taxon>
        <taxon>Gunneridae</taxon>
        <taxon>Pentapetalae</taxon>
        <taxon>rosids</taxon>
        <taxon>fabids</taxon>
        <taxon>Fabales</taxon>
        <taxon>Fabaceae</taxon>
        <taxon>Papilionoideae</taxon>
        <taxon>50 kb inversion clade</taxon>
        <taxon>NPAAA clade</taxon>
        <taxon>Hologalegina</taxon>
        <taxon>IRL clade</taxon>
        <taxon>Trifolieae</taxon>
        <taxon>Trifolium</taxon>
    </lineage>
</organism>
<comment type="caution">
    <text evidence="1">The sequence shown here is derived from an EMBL/GenBank/DDBJ whole genome shotgun (WGS) entry which is preliminary data.</text>
</comment>
<dbReference type="EMBL" id="LXQA011170870">
    <property type="protein sequence ID" value="MCI87629.1"/>
    <property type="molecule type" value="Genomic_DNA"/>
</dbReference>
<evidence type="ECO:0000313" key="1">
    <source>
        <dbReference type="EMBL" id="MCI87629.1"/>
    </source>
</evidence>
<dbReference type="Proteomes" id="UP000265520">
    <property type="component" value="Unassembled WGS sequence"/>
</dbReference>
<accession>A0A392VJT3</accession>
<dbReference type="AlphaFoldDB" id="A0A392VJT3"/>
<evidence type="ECO:0000313" key="2">
    <source>
        <dbReference type="Proteomes" id="UP000265520"/>
    </source>
</evidence>
<protein>
    <submittedName>
        <fullName evidence="1">Uncharacterized protein</fullName>
    </submittedName>
</protein>